<gene>
    <name evidence="9" type="ORF">CLUMA_CG007916</name>
</gene>
<name>A0A1J1I7M1_9DIPT</name>
<proteinExistence type="inferred from homology"/>
<evidence type="ECO:0000256" key="3">
    <source>
        <dbReference type="ARBA" id="ARBA00014087"/>
    </source>
</evidence>
<dbReference type="InterPro" id="IPR038844">
    <property type="entry name" value="CFAP157"/>
</dbReference>
<feature type="region of interest" description="Disordered" evidence="8">
    <location>
        <begin position="1"/>
        <end position="23"/>
    </location>
</feature>
<feature type="compositionally biased region" description="Basic residues" evidence="8">
    <location>
        <begin position="1"/>
        <end position="11"/>
    </location>
</feature>
<dbReference type="GO" id="GO:0008017">
    <property type="term" value="F:microtubule binding"/>
    <property type="evidence" value="ECO:0007669"/>
    <property type="project" value="TreeGrafter"/>
</dbReference>
<dbReference type="GO" id="GO:0036064">
    <property type="term" value="C:ciliary basal body"/>
    <property type="evidence" value="ECO:0007669"/>
    <property type="project" value="TreeGrafter"/>
</dbReference>
<dbReference type="OrthoDB" id="166611at2759"/>
<evidence type="ECO:0000256" key="2">
    <source>
        <dbReference type="ARBA" id="ARBA00010841"/>
    </source>
</evidence>
<evidence type="ECO:0000256" key="7">
    <source>
        <dbReference type="SAM" id="Coils"/>
    </source>
</evidence>
<keyword evidence="10" id="KW-1185">Reference proteome</keyword>
<comment type="similarity">
    <text evidence="2">Belongs to the CFAP157 family.</text>
</comment>
<reference evidence="9 10" key="1">
    <citation type="submission" date="2015-04" db="EMBL/GenBank/DDBJ databases">
        <authorList>
            <person name="Syromyatnikov M.Y."/>
            <person name="Popov V.N."/>
        </authorList>
    </citation>
    <scope>NUCLEOTIDE SEQUENCE [LARGE SCALE GENOMIC DNA]</scope>
</reference>
<comment type="subcellular location">
    <subcellularLocation>
        <location evidence="1">Cell projection</location>
        <location evidence="1">Cilium</location>
    </subcellularLocation>
</comment>
<dbReference type="Proteomes" id="UP000183832">
    <property type="component" value="Unassembled WGS sequence"/>
</dbReference>
<organism evidence="9 10">
    <name type="scientific">Clunio marinus</name>
    <dbReference type="NCBI Taxonomy" id="568069"/>
    <lineage>
        <taxon>Eukaryota</taxon>
        <taxon>Metazoa</taxon>
        <taxon>Ecdysozoa</taxon>
        <taxon>Arthropoda</taxon>
        <taxon>Hexapoda</taxon>
        <taxon>Insecta</taxon>
        <taxon>Pterygota</taxon>
        <taxon>Neoptera</taxon>
        <taxon>Endopterygota</taxon>
        <taxon>Diptera</taxon>
        <taxon>Nematocera</taxon>
        <taxon>Chironomoidea</taxon>
        <taxon>Chironomidae</taxon>
        <taxon>Clunio</taxon>
    </lineage>
</organism>
<feature type="coiled-coil region" evidence="7">
    <location>
        <begin position="141"/>
        <end position="297"/>
    </location>
</feature>
<evidence type="ECO:0000313" key="10">
    <source>
        <dbReference type="Proteomes" id="UP000183832"/>
    </source>
</evidence>
<dbReference type="STRING" id="568069.A0A1J1I7M1"/>
<dbReference type="AlphaFoldDB" id="A0A1J1I7M1"/>
<accession>A0A1J1I7M1</accession>
<dbReference type="PANTHER" id="PTHR31954">
    <property type="entry name" value="CILIA- AND FLAGELLA-ASSOCIATED PROTEIN 157"/>
    <property type="match status" value="1"/>
</dbReference>
<dbReference type="EMBL" id="CVRI01000038">
    <property type="protein sequence ID" value="CRK94409.1"/>
    <property type="molecule type" value="Genomic_DNA"/>
</dbReference>
<dbReference type="PANTHER" id="PTHR31954:SF1">
    <property type="entry name" value="CILIA- AND FLAGELLA-ASSOCIATED PROTEIN 157"/>
    <property type="match status" value="1"/>
</dbReference>
<evidence type="ECO:0000313" key="9">
    <source>
        <dbReference type="EMBL" id="CRK94409.1"/>
    </source>
</evidence>
<keyword evidence="4 7" id="KW-0175">Coiled coil</keyword>
<feature type="region of interest" description="Disordered" evidence="8">
    <location>
        <begin position="402"/>
        <end position="432"/>
    </location>
</feature>
<feature type="coiled-coil region" evidence="7">
    <location>
        <begin position="28"/>
        <end position="108"/>
    </location>
</feature>
<sequence length="432" mass="50975">MPKEKKTKKSKKAEDDDQQDSELTSVDKQFFELQIEDTNKKLNRLRTHNVKIEEKNEQLEATIKQMEENRKDVTSFLNRTLHEKVNTIQELENKLTELSKVRLNENENFKNRTAEWENKFKTMHDNLSSEIKLLTGKLNSMEEFRLQRDDLMAKFDTQEMELKEQAKIHKATLYDMEKKVILDKERMRKDVENKLLELSTEFTKTSDLRVAASTQRLVRENISLSNDIDRVMLLKEKLQQENEEIKKKQNEFQSQYDANILEKKCLTKNLERQLCTIKKLTSECENLTEQNNCLKEIKRTYEVARKMTKDSRSELIDMHNKIRILEDHVAEIDNDRLQLKADANYYRHEYNRVTDIIKSVRSSVLLALEGNYEQSDPNLKVSLRRNLLTDLLNVLNNIERHRKKVSQSGPSGKAEDFYSQGDLGMIPKNGEN</sequence>
<evidence type="ECO:0000256" key="1">
    <source>
        <dbReference type="ARBA" id="ARBA00004138"/>
    </source>
</evidence>
<evidence type="ECO:0000256" key="5">
    <source>
        <dbReference type="ARBA" id="ARBA00023069"/>
    </source>
</evidence>
<evidence type="ECO:0000256" key="6">
    <source>
        <dbReference type="ARBA" id="ARBA00023273"/>
    </source>
</evidence>
<keyword evidence="5" id="KW-0969">Cilium</keyword>
<keyword evidence="6" id="KW-0966">Cell projection</keyword>
<protein>
    <recommendedName>
        <fullName evidence="3">Cilia- and flagella-associated protein 157</fullName>
    </recommendedName>
</protein>
<evidence type="ECO:0000256" key="4">
    <source>
        <dbReference type="ARBA" id="ARBA00023054"/>
    </source>
</evidence>
<evidence type="ECO:0000256" key="8">
    <source>
        <dbReference type="SAM" id="MobiDB-lite"/>
    </source>
</evidence>